<gene>
    <name evidence="1" type="ORF">BDR25DRAFT_357688</name>
</gene>
<protein>
    <submittedName>
        <fullName evidence="1">Uncharacterized protein</fullName>
    </submittedName>
</protein>
<reference evidence="1" key="1">
    <citation type="journal article" date="2020" name="Stud. Mycol.">
        <title>101 Dothideomycetes genomes: a test case for predicting lifestyles and emergence of pathogens.</title>
        <authorList>
            <person name="Haridas S."/>
            <person name="Albert R."/>
            <person name="Binder M."/>
            <person name="Bloem J."/>
            <person name="Labutti K."/>
            <person name="Salamov A."/>
            <person name="Andreopoulos B."/>
            <person name="Baker S."/>
            <person name="Barry K."/>
            <person name="Bills G."/>
            <person name="Bluhm B."/>
            <person name="Cannon C."/>
            <person name="Castanera R."/>
            <person name="Culley D."/>
            <person name="Daum C."/>
            <person name="Ezra D."/>
            <person name="Gonzalez J."/>
            <person name="Henrissat B."/>
            <person name="Kuo A."/>
            <person name="Liang C."/>
            <person name="Lipzen A."/>
            <person name="Lutzoni F."/>
            <person name="Magnuson J."/>
            <person name="Mondo S."/>
            <person name="Nolan M."/>
            <person name="Ohm R."/>
            <person name="Pangilinan J."/>
            <person name="Park H.-J."/>
            <person name="Ramirez L."/>
            <person name="Alfaro M."/>
            <person name="Sun H."/>
            <person name="Tritt A."/>
            <person name="Yoshinaga Y."/>
            <person name="Zwiers L.-H."/>
            <person name="Turgeon B."/>
            <person name="Goodwin S."/>
            <person name="Spatafora J."/>
            <person name="Crous P."/>
            <person name="Grigoriev I."/>
        </authorList>
    </citation>
    <scope>NUCLEOTIDE SEQUENCE</scope>
    <source>
        <strain evidence="1">ATCC 200398</strain>
    </source>
</reference>
<proteinExistence type="predicted"/>
<evidence type="ECO:0000313" key="1">
    <source>
        <dbReference type="EMBL" id="KAF2468374.1"/>
    </source>
</evidence>
<keyword evidence="2" id="KW-1185">Reference proteome</keyword>
<sequence>MQHRASEPANGAAVSYDVLNKGQNELWKWAQLQGSSVSYKQPWRQVITVSIVLQNPNEFVVAARQSFYHSFNLTVRQGCAAAAGRVPSRTDKTLVGMRKLAVVHSREPAESVSHCTVLGQKSVPMNRARNTKTRDAHKQPHFPPPPTPP</sequence>
<name>A0ACB6QMY0_9PLEO</name>
<dbReference type="EMBL" id="MU003516">
    <property type="protein sequence ID" value="KAF2468374.1"/>
    <property type="molecule type" value="Genomic_DNA"/>
</dbReference>
<organism evidence="1 2">
    <name type="scientific">Lindgomyces ingoldianus</name>
    <dbReference type="NCBI Taxonomy" id="673940"/>
    <lineage>
        <taxon>Eukaryota</taxon>
        <taxon>Fungi</taxon>
        <taxon>Dikarya</taxon>
        <taxon>Ascomycota</taxon>
        <taxon>Pezizomycotina</taxon>
        <taxon>Dothideomycetes</taxon>
        <taxon>Pleosporomycetidae</taxon>
        <taxon>Pleosporales</taxon>
        <taxon>Lindgomycetaceae</taxon>
        <taxon>Lindgomyces</taxon>
    </lineage>
</organism>
<comment type="caution">
    <text evidence="1">The sequence shown here is derived from an EMBL/GenBank/DDBJ whole genome shotgun (WGS) entry which is preliminary data.</text>
</comment>
<accession>A0ACB6QMY0</accession>
<dbReference type="Proteomes" id="UP000799755">
    <property type="component" value="Unassembled WGS sequence"/>
</dbReference>
<evidence type="ECO:0000313" key="2">
    <source>
        <dbReference type="Proteomes" id="UP000799755"/>
    </source>
</evidence>